<organism evidence="6">
    <name type="scientific">Aspergillus flavus</name>
    <dbReference type="NCBI Taxonomy" id="5059"/>
    <lineage>
        <taxon>Eukaryota</taxon>
        <taxon>Fungi</taxon>
        <taxon>Dikarya</taxon>
        <taxon>Ascomycota</taxon>
        <taxon>Pezizomycotina</taxon>
        <taxon>Eurotiomycetes</taxon>
        <taxon>Eurotiomycetidae</taxon>
        <taxon>Eurotiales</taxon>
        <taxon>Aspergillaceae</taxon>
        <taxon>Aspergillus</taxon>
        <taxon>Aspergillus subgen. Circumdati</taxon>
    </lineage>
</organism>
<dbReference type="VEuPathDB" id="FungiDB:F9C07_4173"/>
<sequence length="1357" mass="149615">MDSPPALEQLPDESSLQLKPPEDEVGRMDFRAMSALPDLAEIAAFPSGDAYSSSTSFVPHTTLPQLLEAHFLRLRNTLLLGLRWEFEAVQLLNSSIGALSIGLAQSELHFEHLPSHGEGEGVGGQGTRANVMAIDAGDDGTPDGEPAVGDGMDNPDDDNWEDMSDDDKENGTEEEENGKADKLISSDNESNLGDDRSVLRFGQLYQNHLCFVVSNGRVLAIGKNPKVDHDLEHWEVYVPATSPSNMNYRVQRLMNQIQLDSIKYLRLAAPTWRVLPILGALQKRDRLPLSEELISYSLDPPLPLVPLALGSLLKVLQNNYKSAYDMLELGSKFRKTRISERSGIRACIPAFAQRVTLYKRKAGTNTFPLSEIIIESFHKFSDQKILVILPSNSDLSDLRASLRSMGIPKKAVHRVSHLPDVTNALWLPHIGGLSSIEEYQEYNRLLQDIEHCAKTILSQTREWMESPSMPAESTDDTPSSRGVVPTAIHRSCREKLSSLLRKEDDFYESRVHPLFEHRMRLSGILNARIYLCTAEYLSVQLPQLAYLQPETVLVHGADQIDEAFLLAALPSTTTRLILFGDEESEQVVCQNYQSMWSRLSSAGLPCVEVPVQVANDLFDAHSDSDSSETSSIAAEIDDKKGEMGVEAPAIIASALAVADPVSDSMECSTTQAEPPGDVKMGNDGDALNTATGMSTSNTQEKEIQAPIKLVPPSGEDTVPTRPVPSLQELMRKILDDTSDDSDDSSDDSDDRGDDTDNDNDHDDTIPRLESIDAWQVLEQMVGLEDIKEHVRLLHRRAVDNLSRKEAGLTPRSIPPTGIFLGHSGTGKTTVAILYAQILCCLGFVRRGSVRTINAAHFVDSWKAQRVLGRSKRKVVIIDNAHALWGGSEAETDSDHTTAIELLIAGVSDQDPSSRIILLTGYEDQMVEMFQHVNPGLSRRFPLASAFRFPSFSLSQLEQILDNRLQAASMRASPNAKSAALTVLRHAMVSPQFGNAAEVDTLLHNAYFSLEKRCMNDPLADTKLLEAQDFSKGPPAEIVVHGPDDVAKVSDRLVNAEKECQMLFRDVVGNDSIISELLEDIHIVRKAMTRKLNPQDYIPFNYVFRGAPGTGKTTTARKMGQLFYNMGLLASDEVVECSVSDLIGEYVGHTGPKVLRLFTRAVGKVLFVDEAYRLHWGSASSHSFSPEALAEIVGALTSPRFQQKMVIILAGYSQGMDRLIESNPGLQSRFQRTMTFQSLDTQQCAQLLMQLMQKQGLDTSTLVGADLSSLFGVLARLKGWGNARDVHTLSTHIFRKALLSADDAETTLVVTMDQVQSALQEMITSRGGRLPAPLPPKSSPPGWNGREWLERHGYKGRT</sequence>
<dbReference type="CDD" id="cd00009">
    <property type="entry name" value="AAA"/>
    <property type="match status" value="1"/>
</dbReference>
<comment type="similarity">
    <text evidence="1">Belongs to the CbxX/CfxQ family.</text>
</comment>
<feature type="domain" description="AAA+ ATPase" evidence="5">
    <location>
        <begin position="1097"/>
        <end position="1210"/>
    </location>
</feature>
<dbReference type="FunFam" id="3.40.50.300:FF:000216">
    <property type="entry name" value="Type VII secretion ATPase EccA"/>
    <property type="match status" value="1"/>
</dbReference>
<feature type="region of interest" description="Disordered" evidence="4">
    <location>
        <begin position="1"/>
        <end position="21"/>
    </location>
</feature>
<dbReference type="SUPFAM" id="SSF52540">
    <property type="entry name" value="P-loop containing nucleoside triphosphate hydrolases"/>
    <property type="match status" value="2"/>
</dbReference>
<evidence type="ECO:0000256" key="2">
    <source>
        <dbReference type="ARBA" id="ARBA00022741"/>
    </source>
</evidence>
<proteinExistence type="inferred from homology"/>
<feature type="compositionally biased region" description="Acidic residues" evidence="4">
    <location>
        <begin position="153"/>
        <end position="176"/>
    </location>
</feature>
<gene>
    <name evidence="6" type="ORF">BDV35DRAFT_386947</name>
</gene>
<feature type="region of interest" description="Disordered" evidence="4">
    <location>
        <begin position="463"/>
        <end position="484"/>
    </location>
</feature>
<dbReference type="GO" id="GO:0005524">
    <property type="term" value="F:ATP binding"/>
    <property type="evidence" value="ECO:0007669"/>
    <property type="project" value="UniProtKB-KW"/>
</dbReference>
<dbReference type="EMBL" id="ML734553">
    <property type="protein sequence ID" value="KAB8252898.1"/>
    <property type="molecule type" value="Genomic_DNA"/>
</dbReference>
<dbReference type="SMART" id="SM00382">
    <property type="entry name" value="AAA"/>
    <property type="match status" value="2"/>
</dbReference>
<dbReference type="Gene3D" id="1.10.8.60">
    <property type="match status" value="1"/>
</dbReference>
<keyword evidence="2" id="KW-0547">Nucleotide-binding</keyword>
<dbReference type="GO" id="GO:0016887">
    <property type="term" value="F:ATP hydrolysis activity"/>
    <property type="evidence" value="ECO:0007669"/>
    <property type="project" value="InterPro"/>
</dbReference>
<feature type="compositionally biased region" description="Acidic residues" evidence="4">
    <location>
        <begin position="736"/>
        <end position="761"/>
    </location>
</feature>
<feature type="compositionally biased region" description="Polar residues" evidence="4">
    <location>
        <begin position="688"/>
        <end position="698"/>
    </location>
</feature>
<dbReference type="InterPro" id="IPR027417">
    <property type="entry name" value="P-loop_NTPase"/>
</dbReference>
<dbReference type="InterPro" id="IPR050773">
    <property type="entry name" value="CbxX/CfxQ_RuBisCO_ESX"/>
</dbReference>
<feature type="compositionally biased region" description="Basic and acidic residues" evidence="4">
    <location>
        <begin position="1346"/>
        <end position="1357"/>
    </location>
</feature>
<evidence type="ECO:0000256" key="3">
    <source>
        <dbReference type="ARBA" id="ARBA00022840"/>
    </source>
</evidence>
<keyword evidence="3" id="KW-0067">ATP-binding</keyword>
<dbReference type="Proteomes" id="UP000325434">
    <property type="component" value="Unassembled WGS sequence"/>
</dbReference>
<evidence type="ECO:0000256" key="1">
    <source>
        <dbReference type="ARBA" id="ARBA00010378"/>
    </source>
</evidence>
<dbReference type="InterPro" id="IPR000641">
    <property type="entry name" value="CbxX/CfxQ"/>
</dbReference>
<feature type="region of interest" description="Disordered" evidence="4">
    <location>
        <begin position="133"/>
        <end position="189"/>
    </location>
</feature>
<feature type="region of interest" description="Disordered" evidence="4">
    <location>
        <begin position="1325"/>
        <end position="1357"/>
    </location>
</feature>
<evidence type="ECO:0000259" key="5">
    <source>
        <dbReference type="SMART" id="SM00382"/>
    </source>
</evidence>
<keyword evidence="6" id="KW-0378">Hydrolase</keyword>
<feature type="region of interest" description="Disordered" evidence="4">
    <location>
        <begin position="665"/>
        <end position="766"/>
    </location>
</feature>
<dbReference type="InterPro" id="IPR003593">
    <property type="entry name" value="AAA+_ATPase"/>
</dbReference>
<dbReference type="Pfam" id="PF00004">
    <property type="entry name" value="AAA"/>
    <property type="match status" value="2"/>
</dbReference>
<dbReference type="Gene3D" id="3.40.50.300">
    <property type="entry name" value="P-loop containing nucleotide triphosphate hydrolases"/>
    <property type="match status" value="3"/>
</dbReference>
<dbReference type="InterPro" id="IPR003959">
    <property type="entry name" value="ATPase_AAA_core"/>
</dbReference>
<feature type="domain" description="AAA+ ATPase" evidence="5">
    <location>
        <begin position="813"/>
        <end position="960"/>
    </location>
</feature>
<dbReference type="PANTHER" id="PTHR43392:SF2">
    <property type="entry name" value="AAA-TYPE ATPASE FAMILY PROTEIN _ ANKYRIN REPEAT FAMILY PROTEIN"/>
    <property type="match status" value="1"/>
</dbReference>
<evidence type="ECO:0000313" key="6">
    <source>
        <dbReference type="EMBL" id="KAB8252898.1"/>
    </source>
</evidence>
<dbReference type="VEuPathDB" id="FungiDB:AFLA_006358"/>
<reference evidence="6" key="1">
    <citation type="submission" date="2019-04" db="EMBL/GenBank/DDBJ databases">
        <title>Friends and foes A comparative genomics study of 23 Aspergillus species from section Flavi.</title>
        <authorList>
            <consortium name="DOE Joint Genome Institute"/>
            <person name="Kjaerbolling I."/>
            <person name="Vesth T."/>
            <person name="Frisvad J.C."/>
            <person name="Nybo J.L."/>
            <person name="Theobald S."/>
            <person name="Kildgaard S."/>
            <person name="Isbrandt T."/>
            <person name="Kuo A."/>
            <person name="Sato A."/>
            <person name="Lyhne E.K."/>
            <person name="Kogle M.E."/>
            <person name="Wiebenga A."/>
            <person name="Kun R.S."/>
            <person name="Lubbers R.J."/>
            <person name="Makela M.R."/>
            <person name="Barry K."/>
            <person name="Chovatia M."/>
            <person name="Clum A."/>
            <person name="Daum C."/>
            <person name="Haridas S."/>
            <person name="He G."/>
            <person name="LaButti K."/>
            <person name="Lipzen A."/>
            <person name="Mondo S."/>
            <person name="Riley R."/>
            <person name="Salamov A."/>
            <person name="Simmons B.A."/>
            <person name="Magnuson J.K."/>
            <person name="Henrissat B."/>
            <person name="Mortensen U.H."/>
            <person name="Larsen T.O."/>
            <person name="Devries R.P."/>
            <person name="Grigoriev I.V."/>
            <person name="Machida M."/>
            <person name="Baker S.E."/>
            <person name="Andersen M.R."/>
        </authorList>
    </citation>
    <scope>NUCLEOTIDE SEQUENCE [LARGE SCALE GENOMIC DNA]</scope>
    <source>
        <strain evidence="6">CBS 121.62</strain>
    </source>
</reference>
<protein>
    <submittedName>
        <fullName evidence="6">P-loop containing nucleoside triphosphate hydrolase protein</fullName>
    </submittedName>
</protein>
<dbReference type="PANTHER" id="PTHR43392">
    <property type="entry name" value="AAA-TYPE ATPASE FAMILY PROTEIN / ANKYRIN REPEAT FAMILY PROTEIN"/>
    <property type="match status" value="1"/>
</dbReference>
<evidence type="ECO:0000256" key="4">
    <source>
        <dbReference type="SAM" id="MobiDB-lite"/>
    </source>
</evidence>
<accession>A0A5N6HFB2</accession>
<name>A0A5N6HFB2_ASPFL</name>
<dbReference type="PRINTS" id="PR00819">
    <property type="entry name" value="CBXCFQXSUPER"/>
</dbReference>